<reference evidence="8" key="2">
    <citation type="submission" date="2020-09" db="EMBL/GenBank/DDBJ databases">
        <authorList>
            <person name="Kikuchi T."/>
        </authorList>
    </citation>
    <scope>NUCLEOTIDE SEQUENCE</scope>
    <source>
        <strain evidence="8">Ka4C1</strain>
    </source>
</reference>
<feature type="transmembrane region" description="Helical" evidence="6">
    <location>
        <begin position="475"/>
        <end position="496"/>
    </location>
</feature>
<evidence type="ECO:0000313" key="10">
    <source>
        <dbReference type="Proteomes" id="UP000659654"/>
    </source>
</evidence>
<dbReference type="Proteomes" id="UP000659654">
    <property type="component" value="Unassembled WGS sequence"/>
</dbReference>
<organism evidence="9 11">
    <name type="scientific">Bursaphelenchus xylophilus</name>
    <name type="common">Pinewood nematode worm</name>
    <name type="synonym">Aphelenchoides xylophilus</name>
    <dbReference type="NCBI Taxonomy" id="6326"/>
    <lineage>
        <taxon>Eukaryota</taxon>
        <taxon>Metazoa</taxon>
        <taxon>Ecdysozoa</taxon>
        <taxon>Nematoda</taxon>
        <taxon>Chromadorea</taxon>
        <taxon>Rhabditida</taxon>
        <taxon>Tylenchina</taxon>
        <taxon>Tylenchomorpha</taxon>
        <taxon>Aphelenchoidea</taxon>
        <taxon>Aphelenchoididae</taxon>
        <taxon>Bursaphelenchus</taxon>
    </lineage>
</organism>
<dbReference type="Pfam" id="PF00201">
    <property type="entry name" value="UDPGT"/>
    <property type="match status" value="1"/>
</dbReference>
<feature type="signal peptide" evidence="7">
    <location>
        <begin position="1"/>
        <end position="20"/>
    </location>
</feature>
<keyword evidence="7" id="KW-0732">Signal</keyword>
<comment type="similarity">
    <text evidence="1">Belongs to the UDP-glycosyltransferase family.</text>
</comment>
<dbReference type="PANTHER" id="PTHR48043">
    <property type="entry name" value="EG:EG0003.4 PROTEIN-RELATED"/>
    <property type="match status" value="1"/>
</dbReference>
<dbReference type="InterPro" id="IPR002213">
    <property type="entry name" value="UDP_glucos_trans"/>
</dbReference>
<dbReference type="eggNOG" id="KOG1192">
    <property type="taxonomic scope" value="Eukaryota"/>
</dbReference>
<evidence type="ECO:0000313" key="9">
    <source>
        <dbReference type="Proteomes" id="UP000095284"/>
    </source>
</evidence>
<feature type="chain" id="PRO_5035359920" description="glucuronosyltransferase" evidence="7">
    <location>
        <begin position="21"/>
        <end position="512"/>
    </location>
</feature>
<evidence type="ECO:0000313" key="8">
    <source>
        <dbReference type="EMBL" id="CAD5214255.1"/>
    </source>
</evidence>
<keyword evidence="6" id="KW-0472">Membrane</keyword>
<keyword evidence="10" id="KW-1185">Reference proteome</keyword>
<dbReference type="InterPro" id="IPR050271">
    <property type="entry name" value="UDP-glycosyltransferase"/>
</dbReference>
<evidence type="ECO:0000256" key="3">
    <source>
        <dbReference type="ARBA" id="ARBA00022676"/>
    </source>
</evidence>
<protein>
    <recommendedName>
        <fullName evidence="2">glucuronosyltransferase</fullName>
        <ecNumber evidence="2">2.4.1.17</ecNumber>
    </recommendedName>
</protein>
<dbReference type="Gene3D" id="3.40.50.2000">
    <property type="entry name" value="Glycogen Phosphorylase B"/>
    <property type="match status" value="2"/>
</dbReference>
<evidence type="ECO:0000256" key="7">
    <source>
        <dbReference type="SAM" id="SignalP"/>
    </source>
</evidence>
<dbReference type="FunFam" id="3.40.50.2000:FF:000021">
    <property type="entry name" value="UDP-glucuronosyltransferase"/>
    <property type="match status" value="1"/>
</dbReference>
<comment type="catalytic activity">
    <reaction evidence="5">
        <text>glucuronate acceptor + UDP-alpha-D-glucuronate = acceptor beta-D-glucuronoside + UDP + H(+)</text>
        <dbReference type="Rhea" id="RHEA:21032"/>
        <dbReference type="ChEBI" id="CHEBI:15378"/>
        <dbReference type="ChEBI" id="CHEBI:58052"/>
        <dbReference type="ChEBI" id="CHEBI:58223"/>
        <dbReference type="ChEBI" id="CHEBI:132367"/>
        <dbReference type="ChEBI" id="CHEBI:132368"/>
        <dbReference type="EC" id="2.4.1.17"/>
    </reaction>
</comment>
<keyword evidence="3" id="KW-0328">Glycosyltransferase</keyword>
<dbReference type="AlphaFoldDB" id="A0A1I7SC95"/>
<evidence type="ECO:0000256" key="1">
    <source>
        <dbReference type="ARBA" id="ARBA00009995"/>
    </source>
</evidence>
<dbReference type="GO" id="GO:0015020">
    <property type="term" value="F:glucuronosyltransferase activity"/>
    <property type="evidence" value="ECO:0007669"/>
    <property type="project" value="UniProtKB-EC"/>
</dbReference>
<evidence type="ECO:0000256" key="4">
    <source>
        <dbReference type="ARBA" id="ARBA00022679"/>
    </source>
</evidence>
<name>A0A1I7SC95_BURXY</name>
<dbReference type="EC" id="2.4.1.17" evidence="2"/>
<keyword evidence="6" id="KW-0812">Transmembrane</keyword>
<dbReference type="EMBL" id="CAJFDI010000002">
    <property type="protein sequence ID" value="CAD5214255.1"/>
    <property type="molecule type" value="Genomic_DNA"/>
</dbReference>
<evidence type="ECO:0000256" key="5">
    <source>
        <dbReference type="ARBA" id="ARBA00047475"/>
    </source>
</evidence>
<dbReference type="Proteomes" id="UP000582659">
    <property type="component" value="Unassembled WGS sequence"/>
</dbReference>
<evidence type="ECO:0000313" key="11">
    <source>
        <dbReference type="WBParaSite" id="BXY_1064600.1"/>
    </source>
</evidence>
<evidence type="ECO:0000256" key="2">
    <source>
        <dbReference type="ARBA" id="ARBA00012544"/>
    </source>
</evidence>
<dbReference type="EMBL" id="CAJFCV020000002">
    <property type="protein sequence ID" value="CAG9094517.1"/>
    <property type="molecule type" value="Genomic_DNA"/>
</dbReference>
<dbReference type="SUPFAM" id="SSF53756">
    <property type="entry name" value="UDP-Glycosyltransferase/glycogen phosphorylase"/>
    <property type="match status" value="1"/>
</dbReference>
<sequence length="512" mass="58726">MFYQTTLLLLFAALFIPSTSHKILVYSLRFGQSHVLFMRSIADALAEAGHDVTFYQHEFYDQVKYVGCEHAKVVVRKRDYPVKPFPNFWETGGQSDKEWMMYQDIGQNLATACYHQLRDTNLTNRLRQERFELAIGEHFDTCTYALFEVLGIKKYISAYAAPIFPQALELLGHGMTTAYIPALNNNDMSYVERAKAFLLRPIGYYYYNRIFEQPVKEAVRAALGRSFDVNAAFVQSSYAFVNGDEHLEYQQPTSQKVVYIGGITQHNTGKIPEPFKKVLKSARRGVILVSFGTVATGEVMPNKTKEILSETFAQFPDIKFLFKHNDRYDPLFRHMDNVVVEKWVPQKEVLAHPKTIGFITHGGLNSVSETAFHGVPSVCIPLFGDQERNCMMGEMHGILTTVRRQQLDATSLITAVRKILSDQKIRDNAAAMKEMMQNKPTSARDRVVKFTEHAIRFDIAKIHDLRARQLNTLQYYGLDVYLPIVFVVFSIFFVVYKSIRVVFSMVVKFKVE</sequence>
<dbReference type="OrthoDB" id="5835829at2759"/>
<dbReference type="Proteomes" id="UP000095284">
    <property type="component" value="Unplaced"/>
</dbReference>
<reference evidence="11" key="1">
    <citation type="submission" date="2016-11" db="UniProtKB">
        <authorList>
            <consortium name="WormBaseParasite"/>
        </authorList>
    </citation>
    <scope>IDENTIFICATION</scope>
</reference>
<gene>
    <name evidence="8" type="ORF">BXYJ_LOCUS3438</name>
</gene>
<evidence type="ECO:0000256" key="6">
    <source>
        <dbReference type="SAM" id="Phobius"/>
    </source>
</evidence>
<proteinExistence type="inferred from homology"/>
<keyword evidence="4" id="KW-0808">Transferase</keyword>
<dbReference type="WBParaSite" id="BXY_1064600.1">
    <property type="protein sequence ID" value="BXY_1064600.1"/>
    <property type="gene ID" value="BXY_1064600"/>
</dbReference>
<keyword evidence="6" id="KW-1133">Transmembrane helix</keyword>
<dbReference type="SMR" id="A0A1I7SC95"/>
<accession>A0A1I7SC95</accession>
<dbReference type="CDD" id="cd03784">
    <property type="entry name" value="GT1_Gtf-like"/>
    <property type="match status" value="1"/>
</dbReference>
<dbReference type="PANTHER" id="PTHR48043:SF145">
    <property type="entry name" value="FI06409P-RELATED"/>
    <property type="match status" value="1"/>
</dbReference>